<evidence type="ECO:0000256" key="1">
    <source>
        <dbReference type="ARBA" id="ARBA00008361"/>
    </source>
</evidence>
<evidence type="ECO:0000313" key="5">
    <source>
        <dbReference type="EMBL" id="CAE0599534.1"/>
    </source>
</evidence>
<protein>
    <recommendedName>
        <fullName evidence="4">Methyltransferase type 11 domain-containing protein</fullName>
    </recommendedName>
</protein>
<dbReference type="PANTHER" id="PTHR12176:SF79">
    <property type="entry name" value="METHYLTRANSFERASE TYPE 11 DOMAIN-CONTAINING PROTEIN"/>
    <property type="match status" value="1"/>
</dbReference>
<dbReference type="InterPro" id="IPR013216">
    <property type="entry name" value="Methyltransf_11"/>
</dbReference>
<dbReference type="Pfam" id="PF08241">
    <property type="entry name" value="Methyltransf_11"/>
    <property type="match status" value="1"/>
</dbReference>
<evidence type="ECO:0000259" key="4">
    <source>
        <dbReference type="Pfam" id="PF08241"/>
    </source>
</evidence>
<dbReference type="SUPFAM" id="SSF53335">
    <property type="entry name" value="S-adenosyl-L-methionine-dependent methyltransferases"/>
    <property type="match status" value="1"/>
</dbReference>
<accession>A0A7S3U173</accession>
<gene>
    <name evidence="5" type="ORF">SACU0126_LOCUS32726</name>
</gene>
<reference evidence="5" key="1">
    <citation type="submission" date="2021-01" db="EMBL/GenBank/DDBJ databases">
        <authorList>
            <person name="Corre E."/>
            <person name="Pelletier E."/>
            <person name="Niang G."/>
            <person name="Scheremetjew M."/>
            <person name="Finn R."/>
            <person name="Kale V."/>
            <person name="Holt S."/>
            <person name="Cochrane G."/>
            <person name="Meng A."/>
            <person name="Brown T."/>
            <person name="Cohen L."/>
        </authorList>
    </citation>
    <scope>NUCLEOTIDE SEQUENCE</scope>
    <source>
        <strain evidence="5">SPMC142</strain>
    </source>
</reference>
<organism evidence="5">
    <name type="scientific">Strombidinopsis acuminata</name>
    <dbReference type="NCBI Taxonomy" id="141414"/>
    <lineage>
        <taxon>Eukaryota</taxon>
        <taxon>Sar</taxon>
        <taxon>Alveolata</taxon>
        <taxon>Ciliophora</taxon>
        <taxon>Intramacronucleata</taxon>
        <taxon>Spirotrichea</taxon>
        <taxon>Choreotrichia</taxon>
        <taxon>Choreotrichida</taxon>
        <taxon>Strombidinopsidae</taxon>
        <taxon>Strombidinopsis</taxon>
    </lineage>
</organism>
<dbReference type="GO" id="GO:0032259">
    <property type="term" value="P:methylation"/>
    <property type="evidence" value="ECO:0007669"/>
    <property type="project" value="UniProtKB-KW"/>
</dbReference>
<proteinExistence type="inferred from homology"/>
<dbReference type="Gene3D" id="3.40.50.150">
    <property type="entry name" value="Vaccinia Virus protein VP39"/>
    <property type="match status" value="1"/>
</dbReference>
<comment type="similarity">
    <text evidence="1">Belongs to the methyltransferase superfamily.</text>
</comment>
<dbReference type="CDD" id="cd02440">
    <property type="entry name" value="AdoMet_MTases"/>
    <property type="match status" value="1"/>
</dbReference>
<evidence type="ECO:0000256" key="2">
    <source>
        <dbReference type="ARBA" id="ARBA00022603"/>
    </source>
</evidence>
<sequence length="153" mass="17481">MYEDGYQSITNIDISFTVVKQMTELYKDRYSTLVYKQMDVRQLQYQDGTFDAVIDKGTFDSILCGDGSGPNAAQMLAEIHRVLAPNGVYICISYGTSEQRVRYFQSTDFEWQVSHHLVAKPTISASSVVSAQQQDDRNFHWVYIMRKQAPASQ</sequence>
<keyword evidence="2" id="KW-0489">Methyltransferase</keyword>
<dbReference type="GO" id="GO:0008757">
    <property type="term" value="F:S-adenosylmethionine-dependent methyltransferase activity"/>
    <property type="evidence" value="ECO:0007669"/>
    <property type="project" value="InterPro"/>
</dbReference>
<dbReference type="AlphaFoldDB" id="A0A7S3U173"/>
<evidence type="ECO:0000256" key="3">
    <source>
        <dbReference type="ARBA" id="ARBA00022679"/>
    </source>
</evidence>
<dbReference type="InterPro" id="IPR029063">
    <property type="entry name" value="SAM-dependent_MTases_sf"/>
</dbReference>
<dbReference type="PANTHER" id="PTHR12176">
    <property type="entry name" value="SAM-DEPENDENT METHYLTRANSFERASE SUPERFAMILY PROTEIN"/>
    <property type="match status" value="1"/>
</dbReference>
<feature type="domain" description="Methyltransferase type 11" evidence="4">
    <location>
        <begin position="7"/>
        <end position="91"/>
    </location>
</feature>
<keyword evidence="3" id="KW-0808">Transferase</keyword>
<name>A0A7S3U173_9SPIT</name>
<dbReference type="InterPro" id="IPR051419">
    <property type="entry name" value="Lys/N-term_MeTrsfase_sf"/>
</dbReference>
<dbReference type="EMBL" id="HBIQ01102974">
    <property type="protein sequence ID" value="CAE0599534.1"/>
    <property type="molecule type" value="Transcribed_RNA"/>
</dbReference>